<dbReference type="RefSeq" id="XP_042924833.1">
    <property type="nucleotide sequence ID" value="XM_043062269.1"/>
</dbReference>
<name>A0A2K3DST9_CHLRE</name>
<organism evidence="1 2">
    <name type="scientific">Chlamydomonas reinhardtii</name>
    <name type="common">Chlamydomonas smithii</name>
    <dbReference type="NCBI Taxonomy" id="3055"/>
    <lineage>
        <taxon>Eukaryota</taxon>
        <taxon>Viridiplantae</taxon>
        <taxon>Chlorophyta</taxon>
        <taxon>core chlorophytes</taxon>
        <taxon>Chlorophyceae</taxon>
        <taxon>CS clade</taxon>
        <taxon>Chlamydomonadales</taxon>
        <taxon>Chlamydomonadaceae</taxon>
        <taxon>Chlamydomonas</taxon>
    </lineage>
</organism>
<gene>
    <name evidence="1" type="ORF">CHLRE_05g236525v5</name>
</gene>
<dbReference type="KEGG" id="cre:CHLRE_05g236525v5"/>
<proteinExistence type="predicted"/>
<protein>
    <submittedName>
        <fullName evidence="1">Uncharacterized protein</fullName>
    </submittedName>
</protein>
<evidence type="ECO:0000313" key="1">
    <source>
        <dbReference type="EMBL" id="PNW83603.1"/>
    </source>
</evidence>
<dbReference type="EMBL" id="CM008966">
    <property type="protein sequence ID" value="PNW83603.1"/>
    <property type="molecule type" value="Genomic_DNA"/>
</dbReference>
<evidence type="ECO:0000313" key="2">
    <source>
        <dbReference type="Proteomes" id="UP000006906"/>
    </source>
</evidence>
<dbReference type="AlphaFoldDB" id="A0A2K3DST9"/>
<accession>A0A2K3DST9</accession>
<dbReference type="GeneID" id="66053386"/>
<keyword evidence="2" id="KW-1185">Reference proteome</keyword>
<reference evidence="1 2" key="1">
    <citation type="journal article" date="2007" name="Science">
        <title>The Chlamydomonas genome reveals the evolution of key animal and plant functions.</title>
        <authorList>
            <person name="Merchant S.S."/>
            <person name="Prochnik S.E."/>
            <person name="Vallon O."/>
            <person name="Harris E.H."/>
            <person name="Karpowicz S.J."/>
            <person name="Witman G.B."/>
            <person name="Terry A."/>
            <person name="Salamov A."/>
            <person name="Fritz-Laylin L.K."/>
            <person name="Marechal-Drouard L."/>
            <person name="Marshall W.F."/>
            <person name="Qu L.H."/>
            <person name="Nelson D.R."/>
            <person name="Sanderfoot A.A."/>
            <person name="Spalding M.H."/>
            <person name="Kapitonov V.V."/>
            <person name="Ren Q."/>
            <person name="Ferris P."/>
            <person name="Lindquist E."/>
            <person name="Shapiro H."/>
            <person name="Lucas S.M."/>
            <person name="Grimwood J."/>
            <person name="Schmutz J."/>
            <person name="Cardol P."/>
            <person name="Cerutti H."/>
            <person name="Chanfreau G."/>
            <person name="Chen C.L."/>
            <person name="Cognat V."/>
            <person name="Croft M.T."/>
            <person name="Dent R."/>
            <person name="Dutcher S."/>
            <person name="Fernandez E."/>
            <person name="Fukuzawa H."/>
            <person name="Gonzalez-Ballester D."/>
            <person name="Gonzalez-Halphen D."/>
            <person name="Hallmann A."/>
            <person name="Hanikenne M."/>
            <person name="Hippler M."/>
            <person name="Inwood W."/>
            <person name="Jabbari K."/>
            <person name="Kalanon M."/>
            <person name="Kuras R."/>
            <person name="Lefebvre P.A."/>
            <person name="Lemaire S.D."/>
            <person name="Lobanov A.V."/>
            <person name="Lohr M."/>
            <person name="Manuell A."/>
            <person name="Meier I."/>
            <person name="Mets L."/>
            <person name="Mittag M."/>
            <person name="Mittelmeier T."/>
            <person name="Moroney J.V."/>
            <person name="Moseley J."/>
            <person name="Napoli C."/>
            <person name="Nedelcu A.M."/>
            <person name="Niyogi K."/>
            <person name="Novoselov S.V."/>
            <person name="Paulsen I.T."/>
            <person name="Pazour G."/>
            <person name="Purton S."/>
            <person name="Ral J.P."/>
            <person name="Riano-Pachon D.M."/>
            <person name="Riekhof W."/>
            <person name="Rymarquis L."/>
            <person name="Schroda M."/>
            <person name="Stern D."/>
            <person name="Umen J."/>
            <person name="Willows R."/>
            <person name="Wilson N."/>
            <person name="Zimmer S.L."/>
            <person name="Allmer J."/>
            <person name="Balk J."/>
            <person name="Bisova K."/>
            <person name="Chen C.J."/>
            <person name="Elias M."/>
            <person name="Gendler K."/>
            <person name="Hauser C."/>
            <person name="Lamb M.R."/>
            <person name="Ledford H."/>
            <person name="Long J.C."/>
            <person name="Minagawa J."/>
            <person name="Page M.D."/>
            <person name="Pan J."/>
            <person name="Pootakham W."/>
            <person name="Roje S."/>
            <person name="Rose A."/>
            <person name="Stahlberg E."/>
            <person name="Terauchi A.M."/>
            <person name="Yang P."/>
            <person name="Ball S."/>
            <person name="Bowler C."/>
            <person name="Dieckmann C.L."/>
            <person name="Gladyshev V.N."/>
            <person name="Green P."/>
            <person name="Jorgensen R."/>
            <person name="Mayfield S."/>
            <person name="Mueller-Roeber B."/>
            <person name="Rajamani S."/>
            <person name="Sayre R.T."/>
            <person name="Brokstein P."/>
            <person name="Dubchak I."/>
            <person name="Goodstein D."/>
            <person name="Hornick L."/>
            <person name="Huang Y.W."/>
            <person name="Jhaveri J."/>
            <person name="Luo Y."/>
            <person name="Martinez D."/>
            <person name="Ngau W.C."/>
            <person name="Otillar B."/>
            <person name="Poliakov A."/>
            <person name="Porter A."/>
            <person name="Szajkowski L."/>
            <person name="Werner G."/>
            <person name="Zhou K."/>
            <person name="Grigoriev I.V."/>
            <person name="Rokhsar D.S."/>
            <person name="Grossman A.R."/>
        </authorList>
    </citation>
    <scope>NUCLEOTIDE SEQUENCE [LARGE SCALE GENOMIC DNA]</scope>
    <source>
        <strain evidence="2">CC-503</strain>
    </source>
</reference>
<sequence>MAPSRTWLRLSAGSVAACSRSRWPLRCCCAAMPSCWEATNSDQQLLLSRHSKRSKESAKGPAYGGCGCGDVARAGTWRSRGKREWRCGQLRTRRLADATGGRREQSGAAAATT</sequence>
<dbReference type="InParanoid" id="A0A2K3DST9"/>
<dbReference type="Gramene" id="PNW83603">
    <property type="protein sequence ID" value="PNW83603"/>
    <property type="gene ID" value="CHLRE_05g236525v5"/>
</dbReference>
<dbReference type="Proteomes" id="UP000006906">
    <property type="component" value="Chromosome 5"/>
</dbReference>